<protein>
    <submittedName>
        <fullName evidence="3">PPOX class F420-dependent oxidoreductase</fullName>
    </submittedName>
</protein>
<proteinExistence type="predicted"/>
<accession>A0ABW3FMJ9</accession>
<evidence type="ECO:0000256" key="1">
    <source>
        <dbReference type="ARBA" id="ARBA00023002"/>
    </source>
</evidence>
<sequence length="142" mass="15448">MQTTLQDPEVRAFLEHGTRTGVLGFTASDGRPLAAPVWFVLDGDEVVFNTGGDTAKGRAIRRDPRVVLCVDLPAPPYAFVQVQGVATTSEEPDELLRTATRIGGRYMGEDRAEEFGRRNAVPGELVVRVRPTRVNAVLDVTA</sequence>
<dbReference type="InterPro" id="IPR012349">
    <property type="entry name" value="Split_barrel_FMN-bd"/>
</dbReference>
<dbReference type="InterPro" id="IPR019920">
    <property type="entry name" value="F420-binding_dom_put"/>
</dbReference>
<feature type="domain" description="Pyridoxamine 5'-phosphate oxidase N-terminal" evidence="2">
    <location>
        <begin position="7"/>
        <end position="137"/>
    </location>
</feature>
<dbReference type="NCBIfam" id="TIGR03618">
    <property type="entry name" value="Rv1155_F420"/>
    <property type="match status" value="1"/>
</dbReference>
<evidence type="ECO:0000259" key="2">
    <source>
        <dbReference type="Pfam" id="PF01243"/>
    </source>
</evidence>
<dbReference type="Gene3D" id="2.30.110.10">
    <property type="entry name" value="Electron Transport, Fmn-binding Protein, Chain A"/>
    <property type="match status" value="1"/>
</dbReference>
<name>A0ABW3FMJ9_9PSEU</name>
<reference evidence="4" key="1">
    <citation type="journal article" date="2019" name="Int. J. Syst. Evol. Microbiol.">
        <title>The Global Catalogue of Microorganisms (GCM) 10K type strain sequencing project: providing services to taxonomists for standard genome sequencing and annotation.</title>
        <authorList>
            <consortium name="The Broad Institute Genomics Platform"/>
            <consortium name="The Broad Institute Genome Sequencing Center for Infectious Disease"/>
            <person name="Wu L."/>
            <person name="Ma J."/>
        </authorList>
    </citation>
    <scope>NUCLEOTIDE SEQUENCE [LARGE SCALE GENOMIC DNA]</scope>
    <source>
        <strain evidence="4">CCUG 56401</strain>
    </source>
</reference>
<dbReference type="Pfam" id="PF01243">
    <property type="entry name" value="PNPOx_N"/>
    <property type="match status" value="1"/>
</dbReference>
<dbReference type="RefSeq" id="WP_345601845.1">
    <property type="nucleotide sequence ID" value="NZ_BAABLT010000052.1"/>
</dbReference>
<dbReference type="PANTHER" id="PTHR35176">
    <property type="entry name" value="HEME OXYGENASE HI_0854-RELATED"/>
    <property type="match status" value="1"/>
</dbReference>
<dbReference type="InterPro" id="IPR052019">
    <property type="entry name" value="F420H2_bilvrd_red/Heme_oxyg"/>
</dbReference>
<dbReference type="SUPFAM" id="SSF50475">
    <property type="entry name" value="FMN-binding split barrel"/>
    <property type="match status" value="1"/>
</dbReference>
<evidence type="ECO:0000313" key="3">
    <source>
        <dbReference type="EMBL" id="MFD0919749.1"/>
    </source>
</evidence>
<gene>
    <name evidence="3" type="ORF">ACFQ16_08340</name>
</gene>
<dbReference type="Proteomes" id="UP001597018">
    <property type="component" value="Unassembled WGS sequence"/>
</dbReference>
<evidence type="ECO:0000313" key="4">
    <source>
        <dbReference type="Proteomes" id="UP001597018"/>
    </source>
</evidence>
<keyword evidence="1" id="KW-0560">Oxidoreductase</keyword>
<keyword evidence="4" id="KW-1185">Reference proteome</keyword>
<dbReference type="EMBL" id="JBHTIW010000004">
    <property type="protein sequence ID" value="MFD0919749.1"/>
    <property type="molecule type" value="Genomic_DNA"/>
</dbReference>
<dbReference type="PANTHER" id="PTHR35176:SF1">
    <property type="entry name" value="F420H(2)-DEPENDENT BILIVERDIN REDUCTASE"/>
    <property type="match status" value="1"/>
</dbReference>
<comment type="caution">
    <text evidence="3">The sequence shown here is derived from an EMBL/GenBank/DDBJ whole genome shotgun (WGS) entry which is preliminary data.</text>
</comment>
<organism evidence="3 4">
    <name type="scientific">Saccharopolyspora rosea</name>
    <dbReference type="NCBI Taxonomy" id="524884"/>
    <lineage>
        <taxon>Bacteria</taxon>
        <taxon>Bacillati</taxon>
        <taxon>Actinomycetota</taxon>
        <taxon>Actinomycetes</taxon>
        <taxon>Pseudonocardiales</taxon>
        <taxon>Pseudonocardiaceae</taxon>
        <taxon>Saccharopolyspora</taxon>
    </lineage>
</organism>
<dbReference type="InterPro" id="IPR011576">
    <property type="entry name" value="Pyridox_Oxase_N"/>
</dbReference>